<gene>
    <name evidence="8" type="ORF">SAMN05216234_14810</name>
</gene>
<feature type="domain" description="Cytochrome c" evidence="7">
    <location>
        <begin position="150"/>
        <end position="235"/>
    </location>
</feature>
<protein>
    <submittedName>
        <fullName evidence="8">Cytochrome c</fullName>
    </submittedName>
</protein>
<dbReference type="InterPro" id="IPR002324">
    <property type="entry name" value="Cyt_c_ID"/>
</dbReference>
<reference evidence="8 9" key="1">
    <citation type="submission" date="2016-10" db="EMBL/GenBank/DDBJ databases">
        <authorList>
            <person name="de Groot N.N."/>
        </authorList>
    </citation>
    <scope>NUCLEOTIDE SEQUENCE [LARGE SCALE GENOMIC DNA]</scope>
    <source>
        <strain evidence="8 9">EP1-55-1</strain>
    </source>
</reference>
<organism evidence="8 9">
    <name type="scientific">Hydrogenimonas thermophila</name>
    <dbReference type="NCBI Taxonomy" id="223786"/>
    <lineage>
        <taxon>Bacteria</taxon>
        <taxon>Pseudomonadati</taxon>
        <taxon>Campylobacterota</taxon>
        <taxon>Epsilonproteobacteria</taxon>
        <taxon>Campylobacterales</taxon>
        <taxon>Hydrogenimonadaceae</taxon>
        <taxon>Hydrogenimonas</taxon>
    </lineage>
</organism>
<dbReference type="GO" id="GO:0005506">
    <property type="term" value="F:iron ion binding"/>
    <property type="evidence" value="ECO:0007669"/>
    <property type="project" value="InterPro"/>
</dbReference>
<dbReference type="PANTHER" id="PTHR37823:SF1">
    <property type="entry name" value="CYTOCHROME C-553-LIKE"/>
    <property type="match status" value="1"/>
</dbReference>
<evidence type="ECO:0000256" key="6">
    <source>
        <dbReference type="PIRSR" id="PIRSR602324-1"/>
    </source>
</evidence>
<dbReference type="InterPro" id="IPR009056">
    <property type="entry name" value="Cyt_c-like_dom"/>
</dbReference>
<dbReference type="STRING" id="223786.SAMN05216234_14810"/>
<evidence type="ECO:0000256" key="3">
    <source>
        <dbReference type="ARBA" id="ARBA00022723"/>
    </source>
</evidence>
<feature type="domain" description="Cytochrome c" evidence="7">
    <location>
        <begin position="20"/>
        <end position="134"/>
    </location>
</feature>
<dbReference type="GO" id="GO:0009055">
    <property type="term" value="F:electron transfer activity"/>
    <property type="evidence" value="ECO:0007669"/>
    <property type="project" value="InterPro"/>
</dbReference>
<evidence type="ECO:0000256" key="2">
    <source>
        <dbReference type="ARBA" id="ARBA00022617"/>
    </source>
</evidence>
<proteinExistence type="predicted"/>
<dbReference type="RefSeq" id="WP_092913927.1">
    <property type="nucleotide sequence ID" value="NZ_FOXB01000048.1"/>
</dbReference>
<dbReference type="OrthoDB" id="5372481at2"/>
<comment type="PTM">
    <text evidence="6">Binds 1 heme c group covalently per subunit.</text>
</comment>
<keyword evidence="4" id="KW-0249">Electron transport</keyword>
<keyword evidence="9" id="KW-1185">Reference proteome</keyword>
<dbReference type="Proteomes" id="UP000199227">
    <property type="component" value="Unassembled WGS sequence"/>
</dbReference>
<feature type="binding site" description="covalent" evidence="6">
    <location>
        <position position="164"/>
    </location>
    <ligand>
        <name>heme c</name>
        <dbReference type="ChEBI" id="CHEBI:61717"/>
    </ligand>
</feature>
<dbReference type="Pfam" id="PF00034">
    <property type="entry name" value="Cytochrom_C"/>
    <property type="match status" value="1"/>
</dbReference>
<dbReference type="Gene3D" id="1.10.760.10">
    <property type="entry name" value="Cytochrome c-like domain"/>
    <property type="match status" value="2"/>
</dbReference>
<evidence type="ECO:0000313" key="8">
    <source>
        <dbReference type="EMBL" id="SFP86509.1"/>
    </source>
</evidence>
<dbReference type="PROSITE" id="PS51257">
    <property type="entry name" value="PROKAR_LIPOPROTEIN"/>
    <property type="match status" value="1"/>
</dbReference>
<dbReference type="AlphaFoldDB" id="A0A1I5TTY8"/>
<dbReference type="PROSITE" id="PS51007">
    <property type="entry name" value="CYTC"/>
    <property type="match status" value="2"/>
</dbReference>
<dbReference type="InterPro" id="IPR036909">
    <property type="entry name" value="Cyt_c-like_dom_sf"/>
</dbReference>
<keyword evidence="3 6" id="KW-0479">Metal-binding</keyword>
<feature type="binding site" description="covalent" evidence="6">
    <location>
        <position position="213"/>
    </location>
    <ligand>
        <name>heme c</name>
        <dbReference type="ChEBI" id="CHEBI:61717"/>
    </ligand>
</feature>
<evidence type="ECO:0000313" key="9">
    <source>
        <dbReference type="Proteomes" id="UP000199227"/>
    </source>
</evidence>
<evidence type="ECO:0000256" key="4">
    <source>
        <dbReference type="ARBA" id="ARBA00022982"/>
    </source>
</evidence>
<keyword evidence="5 6" id="KW-0408">Iron</keyword>
<dbReference type="InterPro" id="IPR051811">
    <property type="entry name" value="Cytochrome_c550/c551-like"/>
</dbReference>
<evidence type="ECO:0000256" key="5">
    <source>
        <dbReference type="ARBA" id="ARBA00023004"/>
    </source>
</evidence>
<name>A0A1I5TTY8_9BACT</name>
<dbReference type="GO" id="GO:0020037">
    <property type="term" value="F:heme binding"/>
    <property type="evidence" value="ECO:0007669"/>
    <property type="project" value="InterPro"/>
</dbReference>
<dbReference type="PRINTS" id="PR00606">
    <property type="entry name" value="CYTCHROMECID"/>
</dbReference>
<keyword evidence="2 6" id="KW-0349">Heme</keyword>
<dbReference type="PANTHER" id="PTHR37823">
    <property type="entry name" value="CYTOCHROME C-553-LIKE"/>
    <property type="match status" value="1"/>
</dbReference>
<dbReference type="EMBL" id="FOXB01000048">
    <property type="protein sequence ID" value="SFP86509.1"/>
    <property type="molecule type" value="Genomic_DNA"/>
</dbReference>
<keyword evidence="1" id="KW-0813">Transport</keyword>
<accession>A0A1I5TTY8</accession>
<feature type="binding site" description="covalent" evidence="6">
    <location>
        <position position="168"/>
    </location>
    <ligand>
        <name>heme c</name>
        <dbReference type="ChEBI" id="CHEBI:61717"/>
    </ligand>
</feature>
<sequence>MSLAKTSLFLSITLLVIGCTDSKPKQKLNAQSLLLEKCSSCHNLDMPPKTSPDEKAPPMMAVTFHIRDFMKVNNPSEKKQKFIDFVTDYALNPSAEKSFCDKKSLEDYGVMPSQKGKVSKDELQAIARYMYDHYDPEKFMKLMQEQARLAALPTHKRVIEQKNCLSCHDIEKEKIAPSFKTIAKRYNVNQIDELSKSIKNGSRGKWEGFKLSMPPFKDLKDSEAKSMAEWILSLKK</sequence>
<evidence type="ECO:0000259" key="7">
    <source>
        <dbReference type="PROSITE" id="PS51007"/>
    </source>
</evidence>
<dbReference type="SUPFAM" id="SSF46626">
    <property type="entry name" value="Cytochrome c"/>
    <property type="match status" value="2"/>
</dbReference>
<evidence type="ECO:0000256" key="1">
    <source>
        <dbReference type="ARBA" id="ARBA00022448"/>
    </source>
</evidence>